<sequence length="747" mass="79994">MEGTRTSSLAATHPTDTRDADSMSDSDWLDVASGRDSEDAESIVDRLSRRSSMSFTGTSDSAGNAISERWEGLIDDRDSEDEFVIEQPASDAVPPREIDRPGDAAADEENVKAALDQSMISTLSSSRSSSHSFGWASRRDVRLSFPDPILSNSVPACTSEERDDLNHSYDRISRSESDLELGSRGDAPMTLDDLGIIPTPEVIPQVEPASPGVLVDADLNIVLYGCSSPVKVTLVDDILRKVAAASGALLSSPASSARVLEDGELGTRGIIITDRTVPTIRDADVMSSLESSPYTPDRFHTSLAIVYLPSSITRESIEEHTFYLPVLVPPACIINSFSEEVERHAARQRWNMLSIPESKVLRLTPSRDGDLVPGIVNAQDVEEMSAGDVRDAIEALFAQPSTPLPKKKAYLRDLGTKVNVLAVLTVLLSVLLTYTLKDVGHHLLPTTRGGSPTVETLNESASVPQPAAVPLAEGDLTKALIPSSVKDFALAIFDPASPSSSSSYLPPVSTRAAVKSGVAVGKDAAAHCISGRGPPMQVPLTDLMVRPETQVPALNSAAAGVSKALSVIAPSQAGTSSSWKGKGKAKEEEPMDVTALSLRVIGSLVEWFDIQAVLEGVGRDVKELVDALEELMTMIGDMVAQGRKSLLSLVASMERPRKETPVQVSERKGLAGVVGEKHSRAKQRAREIKEAGQKWVLSSMAERADRARKQAKVLTGQVSGHADVSKGAYEAKRDLKQLSKGILEYLL</sequence>
<dbReference type="EMBL" id="ML213522">
    <property type="protein sequence ID" value="TFK47811.1"/>
    <property type="molecule type" value="Genomic_DNA"/>
</dbReference>
<name>A0A5C3N249_9AGAM</name>
<dbReference type="Proteomes" id="UP000305948">
    <property type="component" value="Unassembled WGS sequence"/>
</dbReference>
<proteinExistence type="predicted"/>
<evidence type="ECO:0000313" key="2">
    <source>
        <dbReference type="EMBL" id="TFK47811.1"/>
    </source>
</evidence>
<dbReference type="OrthoDB" id="3256495at2759"/>
<feature type="region of interest" description="Disordered" evidence="1">
    <location>
        <begin position="1"/>
        <end position="64"/>
    </location>
</feature>
<gene>
    <name evidence="2" type="ORF">OE88DRAFT_1665436</name>
</gene>
<evidence type="ECO:0000256" key="1">
    <source>
        <dbReference type="SAM" id="MobiDB-lite"/>
    </source>
</evidence>
<feature type="region of interest" description="Disordered" evidence="1">
    <location>
        <begin position="86"/>
        <end position="109"/>
    </location>
</feature>
<evidence type="ECO:0000313" key="3">
    <source>
        <dbReference type="Proteomes" id="UP000305948"/>
    </source>
</evidence>
<feature type="compositionally biased region" description="Polar residues" evidence="1">
    <location>
        <begin position="1"/>
        <end position="10"/>
    </location>
</feature>
<feature type="compositionally biased region" description="Polar residues" evidence="1">
    <location>
        <begin position="50"/>
        <end position="64"/>
    </location>
</feature>
<protein>
    <submittedName>
        <fullName evidence="2">Uncharacterized protein</fullName>
    </submittedName>
</protein>
<reference evidence="2 3" key="1">
    <citation type="journal article" date="2019" name="Nat. Ecol. Evol.">
        <title>Megaphylogeny resolves global patterns of mushroom evolution.</title>
        <authorList>
            <person name="Varga T."/>
            <person name="Krizsan K."/>
            <person name="Foldi C."/>
            <person name="Dima B."/>
            <person name="Sanchez-Garcia M."/>
            <person name="Sanchez-Ramirez S."/>
            <person name="Szollosi G.J."/>
            <person name="Szarkandi J.G."/>
            <person name="Papp V."/>
            <person name="Albert L."/>
            <person name="Andreopoulos W."/>
            <person name="Angelini C."/>
            <person name="Antonin V."/>
            <person name="Barry K.W."/>
            <person name="Bougher N.L."/>
            <person name="Buchanan P."/>
            <person name="Buyck B."/>
            <person name="Bense V."/>
            <person name="Catcheside P."/>
            <person name="Chovatia M."/>
            <person name="Cooper J."/>
            <person name="Damon W."/>
            <person name="Desjardin D."/>
            <person name="Finy P."/>
            <person name="Geml J."/>
            <person name="Haridas S."/>
            <person name="Hughes K."/>
            <person name="Justo A."/>
            <person name="Karasinski D."/>
            <person name="Kautmanova I."/>
            <person name="Kiss B."/>
            <person name="Kocsube S."/>
            <person name="Kotiranta H."/>
            <person name="LaButti K.M."/>
            <person name="Lechner B.E."/>
            <person name="Liimatainen K."/>
            <person name="Lipzen A."/>
            <person name="Lukacs Z."/>
            <person name="Mihaltcheva S."/>
            <person name="Morgado L.N."/>
            <person name="Niskanen T."/>
            <person name="Noordeloos M.E."/>
            <person name="Ohm R.A."/>
            <person name="Ortiz-Santana B."/>
            <person name="Ovrebo C."/>
            <person name="Racz N."/>
            <person name="Riley R."/>
            <person name="Savchenko A."/>
            <person name="Shiryaev A."/>
            <person name="Soop K."/>
            <person name="Spirin V."/>
            <person name="Szebenyi C."/>
            <person name="Tomsovsky M."/>
            <person name="Tulloss R.E."/>
            <person name="Uehling J."/>
            <person name="Grigoriev I.V."/>
            <person name="Vagvolgyi C."/>
            <person name="Papp T."/>
            <person name="Martin F.M."/>
            <person name="Miettinen O."/>
            <person name="Hibbett D.S."/>
            <person name="Nagy L.G."/>
        </authorList>
    </citation>
    <scope>NUCLEOTIDE SEQUENCE [LARGE SCALE GENOMIC DNA]</scope>
    <source>
        <strain evidence="2 3">OMC1185</strain>
    </source>
</reference>
<feature type="compositionally biased region" description="Basic and acidic residues" evidence="1">
    <location>
        <begin position="33"/>
        <end position="48"/>
    </location>
</feature>
<organism evidence="2 3">
    <name type="scientific">Heliocybe sulcata</name>
    <dbReference type="NCBI Taxonomy" id="5364"/>
    <lineage>
        <taxon>Eukaryota</taxon>
        <taxon>Fungi</taxon>
        <taxon>Dikarya</taxon>
        <taxon>Basidiomycota</taxon>
        <taxon>Agaricomycotina</taxon>
        <taxon>Agaricomycetes</taxon>
        <taxon>Gloeophyllales</taxon>
        <taxon>Gloeophyllaceae</taxon>
        <taxon>Heliocybe</taxon>
    </lineage>
</organism>
<keyword evidence="3" id="KW-1185">Reference proteome</keyword>
<accession>A0A5C3N249</accession>
<dbReference type="AlphaFoldDB" id="A0A5C3N249"/>